<evidence type="ECO:0000313" key="2">
    <source>
        <dbReference type="Proteomes" id="UP000192247"/>
    </source>
</evidence>
<name>A0A1V9X718_9ACAR</name>
<keyword evidence="2" id="KW-1185">Reference proteome</keyword>
<dbReference type="AlphaFoldDB" id="A0A1V9X718"/>
<dbReference type="EMBL" id="MNPL01021882">
    <property type="protein sequence ID" value="OQR69196.1"/>
    <property type="molecule type" value="Genomic_DNA"/>
</dbReference>
<dbReference type="InParanoid" id="A0A1V9X718"/>
<reference evidence="1 2" key="1">
    <citation type="journal article" date="2017" name="Gigascience">
        <title>Draft genome of the honey bee ectoparasitic mite, Tropilaelaps mercedesae, is shaped by the parasitic life history.</title>
        <authorList>
            <person name="Dong X."/>
            <person name="Armstrong S.D."/>
            <person name="Xia D."/>
            <person name="Makepeace B.L."/>
            <person name="Darby A.C."/>
            <person name="Kadowaki T."/>
        </authorList>
    </citation>
    <scope>NUCLEOTIDE SEQUENCE [LARGE SCALE GENOMIC DNA]</scope>
    <source>
        <strain evidence="1">Wuxi-XJTLU</strain>
    </source>
</reference>
<comment type="caution">
    <text evidence="1">The sequence shown here is derived from an EMBL/GenBank/DDBJ whole genome shotgun (WGS) entry which is preliminary data.</text>
</comment>
<gene>
    <name evidence="1" type="ORF">BIW11_04420</name>
</gene>
<organism evidence="1 2">
    <name type="scientific">Tropilaelaps mercedesae</name>
    <dbReference type="NCBI Taxonomy" id="418985"/>
    <lineage>
        <taxon>Eukaryota</taxon>
        <taxon>Metazoa</taxon>
        <taxon>Ecdysozoa</taxon>
        <taxon>Arthropoda</taxon>
        <taxon>Chelicerata</taxon>
        <taxon>Arachnida</taxon>
        <taxon>Acari</taxon>
        <taxon>Parasitiformes</taxon>
        <taxon>Mesostigmata</taxon>
        <taxon>Gamasina</taxon>
        <taxon>Dermanyssoidea</taxon>
        <taxon>Laelapidae</taxon>
        <taxon>Tropilaelaps</taxon>
    </lineage>
</organism>
<accession>A0A1V9X718</accession>
<proteinExistence type="predicted"/>
<sequence length="67" mass="7546">MHEGVEHLKALERASPFNSLALSEAIIIPSTKQFHYRRLNSSPIFQSSESFVSILFARRLEKCAAIA</sequence>
<dbReference type="Proteomes" id="UP000192247">
    <property type="component" value="Unassembled WGS sequence"/>
</dbReference>
<protein>
    <submittedName>
        <fullName evidence="1">Uncharacterized protein</fullName>
    </submittedName>
</protein>
<evidence type="ECO:0000313" key="1">
    <source>
        <dbReference type="EMBL" id="OQR69196.1"/>
    </source>
</evidence>